<dbReference type="SUPFAM" id="SSF56112">
    <property type="entry name" value="Protein kinase-like (PK-like)"/>
    <property type="match status" value="1"/>
</dbReference>
<dbReference type="VEuPathDB" id="AmoebaDB:EIN_122470"/>
<dbReference type="CDD" id="cd13999">
    <property type="entry name" value="STKc_MAP3K-like"/>
    <property type="match status" value="1"/>
</dbReference>
<dbReference type="PANTHER" id="PTHR45756:SF1">
    <property type="entry name" value="PROTEIN KINASE DOMAIN CONTAINING PROTEIN"/>
    <property type="match status" value="1"/>
</dbReference>
<dbReference type="InterPro" id="IPR017441">
    <property type="entry name" value="Protein_kinase_ATP_BS"/>
</dbReference>
<dbReference type="InterPro" id="IPR006212">
    <property type="entry name" value="Furin_repeat"/>
</dbReference>
<dbReference type="Proteomes" id="UP000014680">
    <property type="component" value="Unassembled WGS sequence"/>
</dbReference>
<dbReference type="InterPro" id="IPR009030">
    <property type="entry name" value="Growth_fac_rcpt_cys_sf"/>
</dbReference>
<dbReference type="Gene3D" id="1.10.510.10">
    <property type="entry name" value="Transferase(Phosphotransferase) domain 1"/>
    <property type="match status" value="1"/>
</dbReference>
<dbReference type="PROSITE" id="PS00107">
    <property type="entry name" value="PROTEIN_KINASE_ATP"/>
    <property type="match status" value="1"/>
</dbReference>
<dbReference type="PROSITE" id="PS00108">
    <property type="entry name" value="PROTEIN_KINASE_ST"/>
    <property type="match status" value="1"/>
</dbReference>
<dbReference type="Gene3D" id="2.10.220.10">
    <property type="entry name" value="Hormone Receptor, Insulin-like Growth Factor Receptor 1, Chain A, domain 2"/>
    <property type="match status" value="2"/>
</dbReference>
<dbReference type="OrthoDB" id="339325at2759"/>
<accession>A0A0A1UEK0</accession>
<feature type="transmembrane region" description="Helical" evidence="4">
    <location>
        <begin position="1350"/>
        <end position="1379"/>
    </location>
</feature>
<keyword evidence="1 3" id="KW-0547">Nucleotide-binding</keyword>
<evidence type="ECO:0000256" key="2">
    <source>
        <dbReference type="ARBA" id="ARBA00022840"/>
    </source>
</evidence>
<dbReference type="SMART" id="SM00261">
    <property type="entry name" value="FU"/>
    <property type="match status" value="11"/>
</dbReference>
<dbReference type="PANTHER" id="PTHR45756">
    <property type="entry name" value="PALMITOYLTRANSFERASE"/>
    <property type="match status" value="1"/>
</dbReference>
<dbReference type="GO" id="GO:0005524">
    <property type="term" value="F:ATP binding"/>
    <property type="evidence" value="ECO:0007669"/>
    <property type="project" value="UniProtKB-UniRule"/>
</dbReference>
<dbReference type="PROSITE" id="PS50011">
    <property type="entry name" value="PROTEIN_KINASE_DOM"/>
    <property type="match status" value="1"/>
</dbReference>
<dbReference type="SUPFAM" id="SSF57184">
    <property type="entry name" value="Growth factor receptor domain"/>
    <property type="match status" value="9"/>
</dbReference>
<reference evidence="6 7" key="1">
    <citation type="submission" date="2012-10" db="EMBL/GenBank/DDBJ databases">
        <authorList>
            <person name="Zafar N."/>
            <person name="Inman J."/>
            <person name="Hall N."/>
            <person name="Lorenzi H."/>
            <person name="Caler E."/>
        </authorList>
    </citation>
    <scope>NUCLEOTIDE SEQUENCE [LARGE SCALE GENOMIC DNA]</scope>
    <source>
        <strain evidence="6 7">IP1</strain>
    </source>
</reference>
<keyword evidence="6" id="KW-0418">Kinase</keyword>
<keyword evidence="4" id="KW-0472">Membrane</keyword>
<evidence type="ECO:0000256" key="1">
    <source>
        <dbReference type="ARBA" id="ARBA00022741"/>
    </source>
</evidence>
<evidence type="ECO:0000256" key="4">
    <source>
        <dbReference type="SAM" id="Phobius"/>
    </source>
</evidence>
<dbReference type="Pfam" id="PF00069">
    <property type="entry name" value="Pkinase"/>
    <property type="match status" value="1"/>
</dbReference>
<proteinExistence type="predicted"/>
<keyword evidence="2 3" id="KW-0067">ATP-binding</keyword>
<dbReference type="GO" id="GO:0004709">
    <property type="term" value="F:MAP kinase kinase kinase activity"/>
    <property type="evidence" value="ECO:0007669"/>
    <property type="project" value="UniProtKB-EC"/>
</dbReference>
<gene>
    <name evidence="6" type="ORF">EIN_122470</name>
</gene>
<keyword evidence="6" id="KW-0808">Transferase</keyword>
<dbReference type="InterPro" id="IPR053215">
    <property type="entry name" value="TKL_Ser/Thr_kinase"/>
</dbReference>
<dbReference type="KEGG" id="eiv:EIN_122470"/>
<protein>
    <submittedName>
        <fullName evidence="6">Protein serine/threonine kinase, putative</fullName>
        <ecNumber evidence="6">2.7.11.25</ecNumber>
    </submittedName>
</protein>
<sequence>MYRTVNGQKEYTCTYGTTIPSGYLKRCNDNWKYNESTGRCCAINCSSETCSASFTNPCGTCASPYKLVGYSCYYDECPVANCEMCSSSGVCSTCKSGYTLKNSSYCESNSIIIPNCVKNVSFLCLACESNYYLLNITFCQQCDTTCGGSCFDSTGYCSSCSTGLVYTNPKSMQCEVCSNYDSKCVECLTPNRQCRVCTNGYYPSSTNSNCISCDSTCASTGCNTQTGACSTCVSNQYTIISETSVTCQTCSSFDTNCVECSTISRKCTKCTSGMYPSTTSPFTCVSCDSTCLNGCNTQTGYCEICSSQYTPAITQPSKFCSSCNSIDPNCNTCSSTERKCLSCASPYFVGNNGANCVQCDSSCSLCDANGYCTSCASNYVMYDTQNTKCQSCADFDSNCETCPGGTAKKCATCKTTNMYPSPDTGKCISCSTTCGGSCDQTDGHCTSCESGLVFTSPSSTICEVCKNFDSHCATCAYNGLRSCLVCSVGYYPSSGICTECSKTCQQNECNTANGKCEKCIDNYVVTSPISTNCESCNVYDQNCVTCATDFTRKCISCKPNYYIKTSGDYKCQSCSFTCGGACDGSNGICTTCSNGMVPTNPLSTTCITCQAFDVNCESCVTGERKCTRCSTPNMYPDDTSHMCVSCSSTCGGSCDATNGICTTCQDNFVFQSTKSRVCESCSTFDAHCNKCSSAFDRKCVMCNTGYYPDEIGVCVPCGTINTNCTSCSQTTKKCLACKDPQYVALNGICSNCEVGTYKKTETTCESCYFATENCNVCSTLSVGLSNCTSCITNYVLNGGECQLCPSGKYYNPNSKSCQSNDVNCQIQVDESKCLLCNNNYFLANGVCQQTTRCQSPSNTTMSSCDCYDQIFINSDCQDNLTNCKHQKVEKGNSVCINCNDNFTLNGNDCQSAQQNLEIRNGITYKCGDGAYLNISNECVGCGVSVSVCQFSKTKIIPLQCQTNYIFETTSNQCVTDDNCQTTKYGFCTKCTSDFNYISQGKCSKCQTTNCGLCDISTCMKCLDGFVKYTDTWCVSRSEISTCKAFSSCGCVVCSEGYHQTDAKNVEDKYDYCVPIESTTVTNCKRYSAKNNKCVECLDAFKLKGGICAETFDEDDKLKTNTKTATETSCQIRNNKGCQHCADGYYNINNECVQCQNDCLTCYNTTYCTSCKDGFYLSADMTCKSLGALQESCNIALPGGGGCAICNSGYYREGISCTQCDESCALCVNSYECLACKDGYFNIPSEGKLCESNTTLTNCGLSSSSGCERCVSGHFLSNYKCYECSSNCTSCESESVCTICNEREYVLVDSQCLYFTKVEFCVSALNSKCVKCEGRREPTDSGDSCTKSVNLGVVIGIPITVRILLVIFITMIILLIIILLNKRQVKKKMQNVCVFDIKKSNITMNPLNKSLCSNKKVLKFDIDSDALIPVDEESRDLICIGNLTKHHLKVQFSVIEGCDCYEIRTVPSIVTLKKGEACEFEIFIKPLCSCQIDESIVVTSLDFMSGEQTTEKLTIETTTVQSTKLNYRELDEIKLIGEGSFGVVYKGTFRGKDVAIKKMKQIQKMNQLLNDFENEVNMLDKFRSEFIIHFYGACVIPNHICMVTEFALYGSLQDLMKHKKSDEISLIIKMKIIIDASKGILYLHENGILHRDIKPDNILVVSLENEMNVNGKLTDFGSSRNINLLTTNMTFTKGIGTPKYMAPEILNKQHYKKAADVYSLAVTLFETLIWGEAYTGDEFKFPWSIANFVASGKRLSVREGISPEAYRVISEMWTQKPEDRPSADAVVILLQKLQRNN</sequence>
<evidence type="ECO:0000256" key="3">
    <source>
        <dbReference type="PROSITE-ProRule" id="PRU10141"/>
    </source>
</evidence>
<feature type="domain" description="Protein kinase" evidence="5">
    <location>
        <begin position="1529"/>
        <end position="1792"/>
    </location>
</feature>
<keyword evidence="7" id="KW-1185">Reference proteome</keyword>
<evidence type="ECO:0000313" key="7">
    <source>
        <dbReference type="Proteomes" id="UP000014680"/>
    </source>
</evidence>
<keyword evidence="4" id="KW-0812">Transmembrane</keyword>
<dbReference type="InterPro" id="IPR000719">
    <property type="entry name" value="Prot_kinase_dom"/>
</dbReference>
<dbReference type="SMART" id="SM00181">
    <property type="entry name" value="EGF"/>
    <property type="match status" value="19"/>
</dbReference>
<evidence type="ECO:0000313" key="6">
    <source>
        <dbReference type="EMBL" id="ELP92326.1"/>
    </source>
</evidence>
<feature type="binding site" evidence="3">
    <location>
        <position position="1557"/>
    </location>
    <ligand>
        <name>ATP</name>
        <dbReference type="ChEBI" id="CHEBI:30616"/>
    </ligand>
</feature>
<dbReference type="RefSeq" id="XP_004259097.1">
    <property type="nucleotide sequence ID" value="XM_004259049.1"/>
</dbReference>
<dbReference type="InterPro" id="IPR011009">
    <property type="entry name" value="Kinase-like_dom_sf"/>
</dbReference>
<dbReference type="EMBL" id="KB206380">
    <property type="protein sequence ID" value="ELP92326.1"/>
    <property type="molecule type" value="Genomic_DNA"/>
</dbReference>
<dbReference type="InterPro" id="IPR008271">
    <property type="entry name" value="Ser/Thr_kinase_AS"/>
</dbReference>
<organism evidence="6 7">
    <name type="scientific">Entamoeba invadens IP1</name>
    <dbReference type="NCBI Taxonomy" id="370355"/>
    <lineage>
        <taxon>Eukaryota</taxon>
        <taxon>Amoebozoa</taxon>
        <taxon>Evosea</taxon>
        <taxon>Archamoebae</taxon>
        <taxon>Mastigamoebida</taxon>
        <taxon>Entamoebidae</taxon>
        <taxon>Entamoeba</taxon>
    </lineage>
</organism>
<dbReference type="EC" id="2.7.11.25" evidence="6"/>
<dbReference type="SMART" id="SM00220">
    <property type="entry name" value="S_TKc"/>
    <property type="match status" value="1"/>
</dbReference>
<dbReference type="GeneID" id="14891316"/>
<dbReference type="InterPro" id="IPR000742">
    <property type="entry name" value="EGF"/>
</dbReference>
<keyword evidence="4" id="KW-1133">Transmembrane helix</keyword>
<dbReference type="Gene3D" id="3.30.200.20">
    <property type="entry name" value="Phosphorylase Kinase, domain 1"/>
    <property type="match status" value="1"/>
</dbReference>
<evidence type="ECO:0000259" key="5">
    <source>
        <dbReference type="PROSITE" id="PS50011"/>
    </source>
</evidence>
<name>A0A0A1UEK0_ENTIV</name>
<dbReference type="OMA" id="CSHECIH"/>